<feature type="transmembrane region" description="Helical" evidence="1">
    <location>
        <begin position="36"/>
        <end position="54"/>
    </location>
</feature>
<evidence type="ECO:0000313" key="3">
    <source>
        <dbReference type="Proteomes" id="UP001467674"/>
    </source>
</evidence>
<feature type="transmembrane region" description="Helical" evidence="1">
    <location>
        <begin position="12"/>
        <end position="30"/>
    </location>
</feature>
<keyword evidence="3" id="KW-1185">Reference proteome</keyword>
<gene>
    <name evidence="2" type="ORF">ABQG71_06035</name>
</gene>
<protein>
    <submittedName>
        <fullName evidence="2">Uncharacterized protein</fullName>
    </submittedName>
</protein>
<name>A0ABV1S2J9_BACAB</name>
<dbReference type="EMBL" id="JBEOME010000002">
    <property type="protein sequence ID" value="MER3120748.1"/>
    <property type="molecule type" value="Genomic_DNA"/>
</dbReference>
<dbReference type="RefSeq" id="WP_171465249.1">
    <property type="nucleotide sequence ID" value="NZ_CP128109.1"/>
</dbReference>
<keyword evidence="1" id="KW-1133">Transmembrane helix</keyword>
<sequence length="68" mass="7381">MTQENKASKGLLITLPASLIAIVLILGKIDTPVTNILFYVVAFGVMGLTVSSLIKDYKKRKIDDSSKV</sequence>
<organism evidence="2 3">
    <name type="scientific">Bacillus altitudinis</name>
    <dbReference type="NCBI Taxonomy" id="293387"/>
    <lineage>
        <taxon>Bacteria</taxon>
        <taxon>Bacillati</taxon>
        <taxon>Bacillota</taxon>
        <taxon>Bacilli</taxon>
        <taxon>Bacillales</taxon>
        <taxon>Bacillaceae</taxon>
        <taxon>Bacillus</taxon>
    </lineage>
</organism>
<proteinExistence type="predicted"/>
<keyword evidence="1" id="KW-0812">Transmembrane</keyword>
<accession>A0ABV1S2J9</accession>
<comment type="caution">
    <text evidence="2">The sequence shown here is derived from an EMBL/GenBank/DDBJ whole genome shotgun (WGS) entry which is preliminary data.</text>
</comment>
<keyword evidence="1" id="KW-0472">Membrane</keyword>
<evidence type="ECO:0000313" key="2">
    <source>
        <dbReference type="EMBL" id="MER3120748.1"/>
    </source>
</evidence>
<dbReference type="Proteomes" id="UP001467674">
    <property type="component" value="Unassembled WGS sequence"/>
</dbReference>
<reference evidence="2 3" key="1">
    <citation type="submission" date="2024-06" db="EMBL/GenBank/DDBJ databases">
        <title>Construction of an artificial bacterial consortium using nitrogen cycle bacteria from Cuatro Cienegas Basin and a mangrove forest.</title>
        <authorList>
            <person name="Aguilera-Najera D."/>
            <person name="Marquez-Cianci L."/>
            <person name="Martinez-Perez E."/>
            <person name="Rosas-Barrera M."/>
            <person name="Rodriguez-Cruz U.E."/>
            <person name="Tapia-Lopez R."/>
            <person name="Eguiarte L.E."/>
            <person name="Souza-Saldivar V."/>
        </authorList>
    </citation>
    <scope>NUCLEOTIDE SEQUENCE [LARGE SCALE GENOMIC DNA]</scope>
    <source>
        <strain evidence="2 3">S14-15</strain>
    </source>
</reference>
<evidence type="ECO:0000256" key="1">
    <source>
        <dbReference type="SAM" id="Phobius"/>
    </source>
</evidence>